<reference evidence="1" key="1">
    <citation type="submission" date="2022-09" db="EMBL/GenBank/DDBJ databases">
        <title>Fusarium specimens isolated from Avocado Roots.</title>
        <authorList>
            <person name="Stajich J."/>
            <person name="Roper C."/>
            <person name="Heimlech-Rivalta G."/>
        </authorList>
    </citation>
    <scope>NUCLEOTIDE SEQUENCE</scope>
    <source>
        <strain evidence="1">CF00095</strain>
    </source>
</reference>
<organism evidence="1 2">
    <name type="scientific">Fusarium equiseti</name>
    <name type="common">Fusarium scirpi</name>
    <dbReference type="NCBI Taxonomy" id="61235"/>
    <lineage>
        <taxon>Eukaryota</taxon>
        <taxon>Fungi</taxon>
        <taxon>Dikarya</taxon>
        <taxon>Ascomycota</taxon>
        <taxon>Pezizomycotina</taxon>
        <taxon>Sordariomycetes</taxon>
        <taxon>Hypocreomycetidae</taxon>
        <taxon>Hypocreales</taxon>
        <taxon>Nectriaceae</taxon>
        <taxon>Fusarium</taxon>
        <taxon>Fusarium incarnatum-equiseti species complex</taxon>
    </lineage>
</organism>
<evidence type="ECO:0000313" key="1">
    <source>
        <dbReference type="EMBL" id="KAJ4113251.1"/>
    </source>
</evidence>
<evidence type="ECO:0000313" key="2">
    <source>
        <dbReference type="Proteomes" id="UP001152024"/>
    </source>
</evidence>
<gene>
    <name evidence="1" type="ORF">NW768_011529</name>
</gene>
<dbReference type="Proteomes" id="UP001152024">
    <property type="component" value="Unassembled WGS sequence"/>
</dbReference>
<dbReference type="PANTHER" id="PTHR38696:SF1">
    <property type="entry name" value="MEDIATOR OF RNA POLYMERASE II TRANSCRIPTION SUBUNIT 13"/>
    <property type="match status" value="1"/>
</dbReference>
<name>A0ABQ8QXD2_FUSEQ</name>
<proteinExistence type="predicted"/>
<keyword evidence="2" id="KW-1185">Reference proteome</keyword>
<dbReference type="PANTHER" id="PTHR38696">
    <property type="entry name" value="MEDIATOR OF RNA POLYMERASE II TRANSCRIPTION SUBUNIT 13"/>
    <property type="match status" value="1"/>
</dbReference>
<comment type="caution">
    <text evidence="1">The sequence shown here is derived from an EMBL/GenBank/DDBJ whole genome shotgun (WGS) entry which is preliminary data.</text>
</comment>
<dbReference type="EMBL" id="JAOQBH010000030">
    <property type="protein sequence ID" value="KAJ4113251.1"/>
    <property type="molecule type" value="Genomic_DNA"/>
</dbReference>
<protein>
    <submittedName>
        <fullName evidence="1">Uncharacterized protein</fullName>
    </submittedName>
</protein>
<sequence length="251" mass="29095">MHSFKNPFRSSIRPLESPAPISIPTAFTTFTTRFACMSFNLQNRIRLMKFAEEEVLAIRHEIGQVWRPGLKLIRDVGESREIQVRRKPWAPSYHGNDDARRLLLAILQKCHETGWILAWTVNATRGLYNKDTLIFRKQWPPPPPCVWIVMSFDSTDKIKIIDSPPDLTRAMLEALGDQVRDKSTPGRFKVHIRGRPWEHSDSKSVERSSLLLKLIQTLERRGFTIYAAVGDNMLVCQRAVDWRPGDQIRHR</sequence>
<accession>A0ABQ8QXD2</accession>